<dbReference type="InterPro" id="IPR029787">
    <property type="entry name" value="Nucleotide_cyclase"/>
</dbReference>
<keyword evidence="1" id="KW-1133">Transmembrane helix</keyword>
<reference evidence="4" key="1">
    <citation type="submission" date="2016-10" db="EMBL/GenBank/DDBJ databases">
        <authorList>
            <person name="Varghese N."/>
            <person name="Submissions S."/>
        </authorList>
    </citation>
    <scope>NUCLEOTIDE SEQUENCE [LARGE SCALE GENOMIC DNA]</scope>
    <source>
        <strain evidence="4">DSM 17038</strain>
    </source>
</reference>
<accession>A0A1I2TZA4</accession>
<dbReference type="InterPro" id="IPR043128">
    <property type="entry name" value="Rev_trsase/Diguanyl_cyclase"/>
</dbReference>
<dbReference type="OrthoDB" id="9762141at2"/>
<dbReference type="AlphaFoldDB" id="A0A1I2TZA4"/>
<gene>
    <name evidence="3" type="ORF">SAMN05660649_02421</name>
</gene>
<protein>
    <submittedName>
        <fullName evidence="3">Diguanylate cyclase (GGDEF) domain-containing protein</fullName>
    </submittedName>
</protein>
<feature type="transmembrane region" description="Helical" evidence="1">
    <location>
        <begin position="7"/>
        <end position="25"/>
    </location>
</feature>
<name>A0A1I2TZA4_9FIRM</name>
<sequence length="506" mass="58567">MKKAVLIFRYIVIVLVYLILVSIFYNNYQNTVQIIRSEDQVQHQLIEESIYNNIKYANISIQVVEEELNARMQEYSLVMLKKYQQEPDILNWNFEELKNRFGNCEIYIIDQNFKVVDTTFEQDRDLDFKNFPSFCKLLAARLQGNTFESDRMDLSTNTGELMKYSYIPTPDHKYLLELSINIGQRFPALNSLDTFSAVDILKNQYPCVKDISIYKSDQNGSVVLKVSKNKPFYSKVTDKNKVTHIEKALRLNQVQIRAENGSSLGVTYIYKYIPYLPSQSAGNLSWWNSNVIEIVYDNGWLIKDINNERESFYTNIAIITAVYFAFVFIIIFLLHRSEYIAYHDHLTDLPNRKLFNELIKNNISSIKKSGGKLAVLYLDLNNFKSINDTLGHHVGDNLLHKVAQMFKDNLRKSDNAARVGGDEFIILLPGIYSQDTAINVAMKLNNIFKIPVKIDEHELTVKLSTGISIYPDHGSDPEELIKKADIAMYHAKKHNLNYMLYSADLE</sequence>
<dbReference type="STRING" id="341036.SAMN05660649_02421"/>
<dbReference type="Gene3D" id="3.30.70.270">
    <property type="match status" value="1"/>
</dbReference>
<keyword evidence="4" id="KW-1185">Reference proteome</keyword>
<proteinExistence type="predicted"/>
<dbReference type="RefSeq" id="WP_092471629.1">
    <property type="nucleotide sequence ID" value="NZ_FOOX01000008.1"/>
</dbReference>
<dbReference type="SMART" id="SM00267">
    <property type="entry name" value="GGDEF"/>
    <property type="match status" value="1"/>
</dbReference>
<dbReference type="NCBIfam" id="TIGR00254">
    <property type="entry name" value="GGDEF"/>
    <property type="match status" value="1"/>
</dbReference>
<dbReference type="Proteomes" id="UP000199337">
    <property type="component" value="Unassembled WGS sequence"/>
</dbReference>
<dbReference type="FunFam" id="3.30.70.270:FF:000001">
    <property type="entry name" value="Diguanylate cyclase domain protein"/>
    <property type="match status" value="1"/>
</dbReference>
<dbReference type="PROSITE" id="PS50887">
    <property type="entry name" value="GGDEF"/>
    <property type="match status" value="1"/>
</dbReference>
<feature type="domain" description="GGDEF" evidence="2">
    <location>
        <begin position="371"/>
        <end position="504"/>
    </location>
</feature>
<keyword evidence="1" id="KW-0812">Transmembrane</keyword>
<keyword evidence="1" id="KW-0472">Membrane</keyword>
<organism evidence="3 4">
    <name type="scientific">Desulfotruncus arcticus DSM 17038</name>
    <dbReference type="NCBI Taxonomy" id="1121424"/>
    <lineage>
        <taxon>Bacteria</taxon>
        <taxon>Bacillati</taxon>
        <taxon>Bacillota</taxon>
        <taxon>Clostridia</taxon>
        <taxon>Eubacteriales</taxon>
        <taxon>Desulfallaceae</taxon>
        <taxon>Desulfotruncus</taxon>
    </lineage>
</organism>
<dbReference type="Pfam" id="PF00990">
    <property type="entry name" value="GGDEF"/>
    <property type="match status" value="1"/>
</dbReference>
<feature type="transmembrane region" description="Helical" evidence="1">
    <location>
        <begin position="312"/>
        <end position="334"/>
    </location>
</feature>
<dbReference type="CDD" id="cd01949">
    <property type="entry name" value="GGDEF"/>
    <property type="match status" value="1"/>
</dbReference>
<dbReference type="SUPFAM" id="SSF55073">
    <property type="entry name" value="Nucleotide cyclase"/>
    <property type="match status" value="1"/>
</dbReference>
<dbReference type="EMBL" id="FOOX01000008">
    <property type="protein sequence ID" value="SFG70232.1"/>
    <property type="molecule type" value="Genomic_DNA"/>
</dbReference>
<dbReference type="InterPro" id="IPR052163">
    <property type="entry name" value="DGC-Regulatory_Protein"/>
</dbReference>
<evidence type="ECO:0000313" key="4">
    <source>
        <dbReference type="Proteomes" id="UP000199337"/>
    </source>
</evidence>
<dbReference type="PANTHER" id="PTHR46663">
    <property type="entry name" value="DIGUANYLATE CYCLASE DGCT-RELATED"/>
    <property type="match status" value="1"/>
</dbReference>
<evidence type="ECO:0000313" key="3">
    <source>
        <dbReference type="EMBL" id="SFG70232.1"/>
    </source>
</evidence>
<dbReference type="InterPro" id="IPR000160">
    <property type="entry name" value="GGDEF_dom"/>
</dbReference>
<dbReference type="PANTHER" id="PTHR46663:SF2">
    <property type="entry name" value="GGDEF DOMAIN-CONTAINING PROTEIN"/>
    <property type="match status" value="1"/>
</dbReference>
<evidence type="ECO:0000259" key="2">
    <source>
        <dbReference type="PROSITE" id="PS50887"/>
    </source>
</evidence>
<evidence type="ECO:0000256" key="1">
    <source>
        <dbReference type="SAM" id="Phobius"/>
    </source>
</evidence>